<comment type="similarity">
    <text evidence="11">Belongs to the DEAD box helicase family. DDX56/DBP9 subfamily.</text>
</comment>
<feature type="compositionally biased region" description="Low complexity" evidence="14">
    <location>
        <begin position="413"/>
        <end position="429"/>
    </location>
</feature>
<keyword evidence="9" id="KW-0694">RNA-binding</keyword>
<dbReference type="GO" id="GO:0005829">
    <property type="term" value="C:cytosol"/>
    <property type="evidence" value="ECO:0007669"/>
    <property type="project" value="TreeGrafter"/>
</dbReference>
<dbReference type="InterPro" id="IPR027417">
    <property type="entry name" value="P-loop_NTPase"/>
</dbReference>
<dbReference type="SMART" id="SM00490">
    <property type="entry name" value="HELICc"/>
    <property type="match status" value="1"/>
</dbReference>
<dbReference type="STRING" id="947166.A0A1D1UPY4"/>
<organism evidence="18 19">
    <name type="scientific">Ramazzottius varieornatus</name>
    <name type="common">Water bear</name>
    <name type="synonym">Tardigrade</name>
    <dbReference type="NCBI Taxonomy" id="947166"/>
    <lineage>
        <taxon>Eukaryota</taxon>
        <taxon>Metazoa</taxon>
        <taxon>Ecdysozoa</taxon>
        <taxon>Tardigrada</taxon>
        <taxon>Eutardigrada</taxon>
        <taxon>Parachela</taxon>
        <taxon>Hypsibioidea</taxon>
        <taxon>Ramazzottiidae</taxon>
        <taxon>Ramazzottius</taxon>
    </lineage>
</organism>
<dbReference type="CDD" id="cd17961">
    <property type="entry name" value="DEADc_DDX56"/>
    <property type="match status" value="1"/>
</dbReference>
<dbReference type="Pfam" id="PF00270">
    <property type="entry name" value="DEAD"/>
    <property type="match status" value="1"/>
</dbReference>
<keyword evidence="10" id="KW-0539">Nucleus</keyword>
<dbReference type="CDD" id="cd18787">
    <property type="entry name" value="SF2_C_DEAD"/>
    <property type="match status" value="1"/>
</dbReference>
<dbReference type="InterPro" id="IPR014014">
    <property type="entry name" value="RNA_helicase_DEAD_Q_motif"/>
</dbReference>
<dbReference type="PANTHER" id="PTHR47959:SF21">
    <property type="entry name" value="DEAD-BOX HELICASE 56"/>
    <property type="match status" value="1"/>
</dbReference>
<dbReference type="Proteomes" id="UP000186922">
    <property type="component" value="Unassembled WGS sequence"/>
</dbReference>
<dbReference type="SMART" id="SM00487">
    <property type="entry name" value="DEXDc"/>
    <property type="match status" value="1"/>
</dbReference>
<evidence type="ECO:0000256" key="10">
    <source>
        <dbReference type="ARBA" id="ARBA00023242"/>
    </source>
</evidence>
<dbReference type="GO" id="GO:0003724">
    <property type="term" value="F:RNA helicase activity"/>
    <property type="evidence" value="ECO:0007669"/>
    <property type="project" value="UniProtKB-EC"/>
</dbReference>
<keyword evidence="5" id="KW-0547">Nucleotide-binding</keyword>
<evidence type="ECO:0000256" key="13">
    <source>
        <dbReference type="PROSITE-ProRule" id="PRU00552"/>
    </source>
</evidence>
<evidence type="ECO:0000259" key="17">
    <source>
        <dbReference type="PROSITE" id="PS51195"/>
    </source>
</evidence>
<dbReference type="GO" id="GO:0005524">
    <property type="term" value="F:ATP binding"/>
    <property type="evidence" value="ECO:0007669"/>
    <property type="project" value="UniProtKB-KW"/>
</dbReference>
<evidence type="ECO:0000259" key="15">
    <source>
        <dbReference type="PROSITE" id="PS51192"/>
    </source>
</evidence>
<dbReference type="AlphaFoldDB" id="A0A1D1UPY4"/>
<gene>
    <name evidence="18" type="primary">RvY_02236-1</name>
    <name evidence="18" type="synonym">RvY_02236.1</name>
    <name evidence="18" type="ORF">RvY_02236</name>
</gene>
<evidence type="ECO:0000256" key="4">
    <source>
        <dbReference type="ARBA" id="ARBA00022552"/>
    </source>
</evidence>
<dbReference type="EMBL" id="BDGG01000001">
    <property type="protein sequence ID" value="GAU89722.1"/>
    <property type="molecule type" value="Genomic_DNA"/>
</dbReference>
<keyword evidence="6" id="KW-0378">Hydrolase</keyword>
<feature type="short sequence motif" description="Q motif" evidence="13">
    <location>
        <begin position="9"/>
        <end position="37"/>
    </location>
</feature>
<keyword evidence="7" id="KW-0347">Helicase</keyword>
<dbReference type="InterPro" id="IPR050079">
    <property type="entry name" value="DEAD_box_RNA_helicase"/>
</dbReference>
<evidence type="ECO:0000256" key="2">
    <source>
        <dbReference type="ARBA" id="ARBA00012552"/>
    </source>
</evidence>
<name>A0A1D1UPY4_RAMVA</name>
<evidence type="ECO:0000256" key="14">
    <source>
        <dbReference type="SAM" id="MobiDB-lite"/>
    </source>
</evidence>
<feature type="domain" description="Helicase C-terminal" evidence="16">
    <location>
        <begin position="231"/>
        <end position="420"/>
    </location>
</feature>
<evidence type="ECO:0000259" key="16">
    <source>
        <dbReference type="PROSITE" id="PS51194"/>
    </source>
</evidence>
<evidence type="ECO:0000256" key="5">
    <source>
        <dbReference type="ARBA" id="ARBA00022741"/>
    </source>
</evidence>
<evidence type="ECO:0000256" key="7">
    <source>
        <dbReference type="ARBA" id="ARBA00022806"/>
    </source>
</evidence>
<dbReference type="InterPro" id="IPR011545">
    <property type="entry name" value="DEAD/DEAH_box_helicase_dom"/>
</dbReference>
<evidence type="ECO:0000256" key="9">
    <source>
        <dbReference type="ARBA" id="ARBA00022884"/>
    </source>
</evidence>
<dbReference type="OrthoDB" id="1191041at2759"/>
<dbReference type="GO" id="GO:0016787">
    <property type="term" value="F:hydrolase activity"/>
    <property type="evidence" value="ECO:0007669"/>
    <property type="project" value="UniProtKB-KW"/>
</dbReference>
<dbReference type="EC" id="3.6.4.13" evidence="2"/>
<dbReference type="InterPro" id="IPR014001">
    <property type="entry name" value="Helicase_ATP-bd"/>
</dbReference>
<dbReference type="InterPro" id="IPR001650">
    <property type="entry name" value="Helicase_C-like"/>
</dbReference>
<dbReference type="Gene3D" id="3.40.50.300">
    <property type="entry name" value="P-loop containing nucleotide triphosphate hydrolases"/>
    <property type="match status" value="2"/>
</dbReference>
<evidence type="ECO:0000256" key="1">
    <source>
        <dbReference type="ARBA" id="ARBA00004604"/>
    </source>
</evidence>
<dbReference type="FunFam" id="3.40.50.300:FF:001046">
    <property type="entry name" value="Probable ATP-dependent RNA helicase ddx56"/>
    <property type="match status" value="1"/>
</dbReference>
<dbReference type="PROSITE" id="PS51194">
    <property type="entry name" value="HELICASE_CTER"/>
    <property type="match status" value="1"/>
</dbReference>
<comment type="catalytic activity">
    <reaction evidence="12">
        <text>ATP + H2O = ADP + phosphate + H(+)</text>
        <dbReference type="Rhea" id="RHEA:13065"/>
        <dbReference type="ChEBI" id="CHEBI:15377"/>
        <dbReference type="ChEBI" id="CHEBI:15378"/>
        <dbReference type="ChEBI" id="CHEBI:30616"/>
        <dbReference type="ChEBI" id="CHEBI:43474"/>
        <dbReference type="ChEBI" id="CHEBI:456216"/>
        <dbReference type="EC" id="3.6.4.13"/>
    </reaction>
</comment>
<feature type="region of interest" description="Disordered" evidence="14">
    <location>
        <begin position="525"/>
        <end position="552"/>
    </location>
</feature>
<feature type="domain" description="Helicase ATP-binding" evidence="15">
    <location>
        <begin position="40"/>
        <end position="219"/>
    </location>
</feature>
<proteinExistence type="inferred from homology"/>
<dbReference type="Pfam" id="PF00271">
    <property type="entry name" value="Helicase_C"/>
    <property type="match status" value="1"/>
</dbReference>
<comment type="caution">
    <text evidence="18">The sequence shown here is derived from an EMBL/GenBank/DDBJ whole genome shotgun (WGS) entry which is preliminary data.</text>
</comment>
<dbReference type="GO" id="GO:0005730">
    <property type="term" value="C:nucleolus"/>
    <property type="evidence" value="ECO:0007669"/>
    <property type="project" value="UniProtKB-SubCell"/>
</dbReference>
<comment type="subcellular location">
    <subcellularLocation>
        <location evidence="1">Nucleus</location>
        <location evidence="1">Nucleolus</location>
    </subcellularLocation>
</comment>
<accession>A0A1D1UPY4</accession>
<evidence type="ECO:0000313" key="19">
    <source>
        <dbReference type="Proteomes" id="UP000186922"/>
    </source>
</evidence>
<dbReference type="GO" id="GO:0003723">
    <property type="term" value="F:RNA binding"/>
    <property type="evidence" value="ECO:0007669"/>
    <property type="project" value="UniProtKB-KW"/>
</dbReference>
<evidence type="ECO:0000256" key="6">
    <source>
        <dbReference type="ARBA" id="ARBA00022801"/>
    </source>
</evidence>
<dbReference type="PROSITE" id="PS51192">
    <property type="entry name" value="HELICASE_ATP_BIND_1"/>
    <property type="match status" value="1"/>
</dbReference>
<dbReference type="PROSITE" id="PS51195">
    <property type="entry name" value="Q_MOTIF"/>
    <property type="match status" value="1"/>
</dbReference>
<reference evidence="18 19" key="1">
    <citation type="journal article" date="2016" name="Nat. Commun.">
        <title>Extremotolerant tardigrade genome and improved radiotolerance of human cultured cells by tardigrade-unique protein.</title>
        <authorList>
            <person name="Hashimoto T."/>
            <person name="Horikawa D.D."/>
            <person name="Saito Y."/>
            <person name="Kuwahara H."/>
            <person name="Kozuka-Hata H."/>
            <person name="Shin-I T."/>
            <person name="Minakuchi Y."/>
            <person name="Ohishi K."/>
            <person name="Motoyama A."/>
            <person name="Aizu T."/>
            <person name="Enomoto A."/>
            <person name="Kondo K."/>
            <person name="Tanaka S."/>
            <person name="Hara Y."/>
            <person name="Koshikawa S."/>
            <person name="Sagara H."/>
            <person name="Miura T."/>
            <person name="Yokobori S."/>
            <person name="Miyagawa K."/>
            <person name="Suzuki Y."/>
            <person name="Kubo T."/>
            <person name="Oyama M."/>
            <person name="Kohara Y."/>
            <person name="Fujiyama A."/>
            <person name="Arakawa K."/>
            <person name="Katayama T."/>
            <person name="Toyoda A."/>
            <person name="Kunieda T."/>
        </authorList>
    </citation>
    <scope>NUCLEOTIDE SEQUENCE [LARGE SCALE GENOMIC DNA]</scope>
    <source>
        <strain evidence="18 19">YOKOZUNA-1</strain>
    </source>
</reference>
<dbReference type="GO" id="GO:0006364">
    <property type="term" value="P:rRNA processing"/>
    <property type="evidence" value="ECO:0007669"/>
    <property type="project" value="UniProtKB-KW"/>
</dbReference>
<dbReference type="PANTHER" id="PTHR47959">
    <property type="entry name" value="ATP-DEPENDENT RNA HELICASE RHLE-RELATED"/>
    <property type="match status" value="1"/>
</dbReference>
<keyword evidence="4" id="KW-0698">rRNA processing</keyword>
<evidence type="ECO:0000256" key="8">
    <source>
        <dbReference type="ARBA" id="ARBA00022840"/>
    </source>
</evidence>
<keyword evidence="8" id="KW-0067">ATP-binding</keyword>
<evidence type="ECO:0000256" key="12">
    <source>
        <dbReference type="ARBA" id="ARBA00047984"/>
    </source>
</evidence>
<keyword evidence="3" id="KW-0690">Ribosome biogenesis</keyword>
<evidence type="ECO:0000313" key="18">
    <source>
        <dbReference type="EMBL" id="GAU89722.1"/>
    </source>
</evidence>
<sequence length="575" mass="64748">MAEDGGVQMRFGDMGLDERILKAIAELGWKDPTLIQERAIPLALDGKDIVARARTGSGKTAAFLIPIIQKILTQKSGVSQQACTRALVIVPSKELSKQAYKNLLELTVACSEEVRCVDLGNQADLAAQRPLLKEKPDVVIGTPGKIFAHLQAKNLVVKDSMEMLVLDEADLLYSFGYERDIQNIKQYLPDACQVLLTSATLSEEIISLKRLFLHNPVTLRLEESQLPEADQLTQYHIQCDETERFLLIYAMLKLQLIQGKSIIFVNSVDRCYKLKLYLEQFAIRSCLLNSELPVNSRCHIVQQFNDGVYDILIASDENQLKGKALAQKGMKVSKKKGDREYGVSRGIDFQNVSNVINFDFPLTVDAYIHRVGRTARAGKQGTALSFVLPTELPLLNEIERILSSALDDGGGVPTNSNTPSSSTAPTTTSIFRPYQFRMDQIEGFRYRAQDAMRAVTKVAVRESRINEIRQEMLNSQKLKTYFTDNPRDLQVLRHDKTLHTVRVQPHLKHVPDYLIPPVLRPVVKSRSEGPRIHKGSRKNQPSRGALRQKKLKADPLRSFEFEGLAELTKKKKRTK</sequence>
<dbReference type="SUPFAM" id="SSF52540">
    <property type="entry name" value="P-loop containing nucleoside triphosphate hydrolases"/>
    <property type="match status" value="2"/>
</dbReference>
<feature type="domain" description="DEAD-box RNA helicase Q" evidence="17">
    <location>
        <begin position="9"/>
        <end position="37"/>
    </location>
</feature>
<evidence type="ECO:0000256" key="11">
    <source>
        <dbReference type="ARBA" id="ARBA00038041"/>
    </source>
</evidence>
<evidence type="ECO:0000256" key="3">
    <source>
        <dbReference type="ARBA" id="ARBA00022517"/>
    </source>
</evidence>
<keyword evidence="19" id="KW-1185">Reference proteome</keyword>
<protein>
    <recommendedName>
        <fullName evidence="2">RNA helicase</fullName>
        <ecNumber evidence="2">3.6.4.13</ecNumber>
    </recommendedName>
</protein>
<feature type="region of interest" description="Disordered" evidence="14">
    <location>
        <begin position="407"/>
        <end position="429"/>
    </location>
</feature>